<dbReference type="Gene3D" id="3.30.360.10">
    <property type="entry name" value="Dihydrodipicolinate Reductase, domain 2"/>
    <property type="match status" value="1"/>
</dbReference>
<evidence type="ECO:0000313" key="3">
    <source>
        <dbReference type="EMBL" id="KAB2573403.1"/>
    </source>
</evidence>
<dbReference type="InterPro" id="IPR051317">
    <property type="entry name" value="Gfo/Idh/MocA_oxidoreduct"/>
</dbReference>
<dbReference type="PANTHER" id="PTHR43708:SF1">
    <property type="entry name" value="GALACTOSE_LACTOSE METABOLISM REGULATORY PROTEIN GAL80"/>
    <property type="match status" value="1"/>
</dbReference>
<dbReference type="Proteomes" id="UP000325902">
    <property type="component" value="Unassembled WGS sequence"/>
</dbReference>
<dbReference type="EMBL" id="VCHE01000059">
    <property type="protein sequence ID" value="KAB2573403.1"/>
    <property type="molecule type" value="Genomic_DNA"/>
</dbReference>
<dbReference type="Pfam" id="PF22685">
    <property type="entry name" value="Gal80p_C-like"/>
    <property type="match status" value="1"/>
</dbReference>
<dbReference type="SUPFAM" id="SSF51735">
    <property type="entry name" value="NAD(P)-binding Rossmann-fold domains"/>
    <property type="match status" value="1"/>
</dbReference>
<name>A0A5N5D6K6_9PEZI</name>
<dbReference type="InterPro" id="IPR000683">
    <property type="entry name" value="Gfo/Idh/MocA-like_OxRdtase_N"/>
</dbReference>
<evidence type="ECO:0000259" key="2">
    <source>
        <dbReference type="Pfam" id="PF22685"/>
    </source>
</evidence>
<accession>A0A5N5D6K6</accession>
<dbReference type="Gene3D" id="3.40.50.720">
    <property type="entry name" value="NAD(P)-binding Rossmann-like Domain"/>
    <property type="match status" value="1"/>
</dbReference>
<reference evidence="3 4" key="1">
    <citation type="journal article" date="2019" name="Sci. Rep.">
        <title>A multi-omics analysis of the grapevine pathogen Lasiodiplodia theobromae reveals that temperature affects the expression of virulence- and pathogenicity-related genes.</title>
        <authorList>
            <person name="Felix C."/>
            <person name="Meneses R."/>
            <person name="Goncalves M.F.M."/>
            <person name="Tilleman L."/>
            <person name="Duarte A.S."/>
            <person name="Jorrin-Novo J.V."/>
            <person name="Van de Peer Y."/>
            <person name="Deforce D."/>
            <person name="Van Nieuwerburgh F."/>
            <person name="Esteves A.C."/>
            <person name="Alves A."/>
        </authorList>
    </citation>
    <scope>NUCLEOTIDE SEQUENCE [LARGE SCALE GENOMIC DNA]</scope>
    <source>
        <strain evidence="3 4">LA-SOL3</strain>
    </source>
</reference>
<sequence>MAPIRVALVGLSAKSLSKWGATVHLPYFLSANGKKNYQITALLNTSVAAATAAQEHFGLPQDVKPYGDPQALASDPDVDLVVCSTFVGHHFDTIAPSLQAGKRVFVEWPFTTTVSEATKLQSLVSSPDIWERSIIGLQGRASAPAEKLKSLLEQGSIGKVLSSRVEASADLLSVSAGTIPEPAAFFVDKAKGANGITIGYGHFIDTVHAVLGEWESSQARTQIQRPDIKLLGADPTPKRTTSDVPDLVAVHGTVTGKEYVAEGASVVVSWQSGKQFKGTPALVWTINGERGAIQLVSQASPFLGAHAYNGPVTIKIHHLATDETEDVAWEWEDWQSDLSATGRSTATLYDRYAAWVQQGEKEISKGKEWPNLGDALLRMREIEELLSVSSR</sequence>
<proteinExistence type="predicted"/>
<dbReference type="InterPro" id="IPR036291">
    <property type="entry name" value="NAD(P)-bd_dom_sf"/>
</dbReference>
<keyword evidence="4" id="KW-1185">Reference proteome</keyword>
<dbReference type="PANTHER" id="PTHR43708">
    <property type="entry name" value="CONSERVED EXPRESSED OXIDOREDUCTASE (EUROFUNG)"/>
    <property type="match status" value="1"/>
</dbReference>
<dbReference type="InterPro" id="IPR055080">
    <property type="entry name" value="Gal80p-like_C"/>
</dbReference>
<feature type="domain" description="Gfo/Idh/MocA-like oxidoreductase N-terminal" evidence="1">
    <location>
        <begin position="4"/>
        <end position="124"/>
    </location>
</feature>
<dbReference type="SUPFAM" id="SSF55347">
    <property type="entry name" value="Glyceraldehyde-3-phosphate dehydrogenase-like, C-terminal domain"/>
    <property type="match status" value="1"/>
</dbReference>
<dbReference type="Pfam" id="PF01408">
    <property type="entry name" value="GFO_IDH_MocA"/>
    <property type="match status" value="1"/>
</dbReference>
<feature type="domain" description="Gal80p-like C-terminal" evidence="2">
    <location>
        <begin position="147"/>
        <end position="295"/>
    </location>
</feature>
<dbReference type="OrthoDB" id="446809at2759"/>
<organism evidence="3 4">
    <name type="scientific">Lasiodiplodia theobromae</name>
    <dbReference type="NCBI Taxonomy" id="45133"/>
    <lineage>
        <taxon>Eukaryota</taxon>
        <taxon>Fungi</taxon>
        <taxon>Dikarya</taxon>
        <taxon>Ascomycota</taxon>
        <taxon>Pezizomycotina</taxon>
        <taxon>Dothideomycetes</taxon>
        <taxon>Dothideomycetes incertae sedis</taxon>
        <taxon>Botryosphaeriales</taxon>
        <taxon>Botryosphaeriaceae</taxon>
        <taxon>Lasiodiplodia</taxon>
    </lineage>
</organism>
<evidence type="ECO:0000259" key="1">
    <source>
        <dbReference type="Pfam" id="PF01408"/>
    </source>
</evidence>
<comment type="caution">
    <text evidence="3">The sequence shown here is derived from an EMBL/GenBank/DDBJ whole genome shotgun (WGS) entry which is preliminary data.</text>
</comment>
<dbReference type="AlphaFoldDB" id="A0A5N5D6K6"/>
<gene>
    <name evidence="3" type="primary">GAL80_1</name>
    <name evidence="3" type="ORF">DBV05_g7917</name>
</gene>
<protein>
    <submittedName>
        <fullName evidence="3">Galactose/lactose metabolism regulatory protein GAL80</fullName>
    </submittedName>
</protein>
<dbReference type="GO" id="GO:0000166">
    <property type="term" value="F:nucleotide binding"/>
    <property type="evidence" value="ECO:0007669"/>
    <property type="project" value="InterPro"/>
</dbReference>
<evidence type="ECO:0000313" key="4">
    <source>
        <dbReference type="Proteomes" id="UP000325902"/>
    </source>
</evidence>